<comment type="caution">
    <text evidence="10">The sequence shown here is derived from an EMBL/GenBank/DDBJ whole genome shotgun (WGS) entry which is preliminary data.</text>
</comment>
<evidence type="ECO:0000256" key="2">
    <source>
        <dbReference type="ARBA" id="ARBA00022692"/>
    </source>
</evidence>
<evidence type="ECO:0000256" key="8">
    <source>
        <dbReference type="SAM" id="Phobius"/>
    </source>
</evidence>
<dbReference type="Pfam" id="PF00001">
    <property type="entry name" value="7tm_1"/>
    <property type="match status" value="1"/>
</dbReference>
<gene>
    <name evidence="10" type="ORF">ZHD862_LOCUS23558</name>
</gene>
<evidence type="ECO:0000256" key="5">
    <source>
        <dbReference type="ARBA" id="ARBA00023136"/>
    </source>
</evidence>
<feature type="transmembrane region" description="Helical" evidence="8">
    <location>
        <begin position="51"/>
        <end position="72"/>
    </location>
</feature>
<dbReference type="GO" id="GO:0004930">
    <property type="term" value="F:G protein-coupled receptor activity"/>
    <property type="evidence" value="ECO:0007669"/>
    <property type="project" value="UniProtKB-KW"/>
</dbReference>
<feature type="transmembrane region" description="Helical" evidence="8">
    <location>
        <begin position="134"/>
        <end position="159"/>
    </location>
</feature>
<evidence type="ECO:0000256" key="3">
    <source>
        <dbReference type="ARBA" id="ARBA00022989"/>
    </source>
</evidence>
<keyword evidence="4" id="KW-0297">G-protein coupled receptor</keyword>
<reference evidence="10" key="1">
    <citation type="submission" date="2021-02" db="EMBL/GenBank/DDBJ databases">
        <authorList>
            <person name="Nowell W R."/>
        </authorList>
    </citation>
    <scope>NUCLEOTIDE SEQUENCE</scope>
</reference>
<dbReference type="PANTHER" id="PTHR24243">
    <property type="entry name" value="G-PROTEIN COUPLED RECEPTOR"/>
    <property type="match status" value="1"/>
</dbReference>
<keyword evidence="5 8" id="KW-0472">Membrane</keyword>
<keyword evidence="2 8" id="KW-0812">Transmembrane</keyword>
<organism evidence="10 11">
    <name type="scientific">Rotaria sordida</name>
    <dbReference type="NCBI Taxonomy" id="392033"/>
    <lineage>
        <taxon>Eukaryota</taxon>
        <taxon>Metazoa</taxon>
        <taxon>Spiralia</taxon>
        <taxon>Gnathifera</taxon>
        <taxon>Rotifera</taxon>
        <taxon>Eurotatoria</taxon>
        <taxon>Bdelloidea</taxon>
        <taxon>Philodinida</taxon>
        <taxon>Philodinidae</taxon>
        <taxon>Rotaria</taxon>
    </lineage>
</organism>
<dbReference type="PROSITE" id="PS50262">
    <property type="entry name" value="G_PROTEIN_RECEP_F1_2"/>
    <property type="match status" value="1"/>
</dbReference>
<evidence type="ECO:0000313" key="10">
    <source>
        <dbReference type="EMBL" id="CAF1214798.1"/>
    </source>
</evidence>
<dbReference type="InterPro" id="IPR017452">
    <property type="entry name" value="GPCR_Rhodpsn_7TM"/>
</dbReference>
<feature type="transmembrane region" description="Helical" evidence="8">
    <location>
        <begin position="92"/>
        <end position="113"/>
    </location>
</feature>
<proteinExistence type="predicted"/>
<evidence type="ECO:0000313" key="11">
    <source>
        <dbReference type="Proteomes" id="UP000663864"/>
    </source>
</evidence>
<protein>
    <recommendedName>
        <fullName evidence="9">G-protein coupled receptors family 1 profile domain-containing protein</fullName>
    </recommendedName>
</protein>
<keyword evidence="6" id="KW-0675">Receptor</keyword>
<evidence type="ECO:0000256" key="1">
    <source>
        <dbReference type="ARBA" id="ARBA00004141"/>
    </source>
</evidence>
<dbReference type="PANTHER" id="PTHR24243:SF233">
    <property type="entry name" value="THYROTROPIN-RELEASING HORMONE RECEPTOR"/>
    <property type="match status" value="1"/>
</dbReference>
<keyword evidence="7" id="KW-0807">Transducer</keyword>
<comment type="subcellular location">
    <subcellularLocation>
        <location evidence="1">Membrane</location>
        <topology evidence="1">Multi-pass membrane protein</topology>
    </subcellularLocation>
</comment>
<dbReference type="InterPro" id="IPR000276">
    <property type="entry name" value="GPCR_Rhodpsn"/>
</dbReference>
<dbReference type="Gene3D" id="1.20.1070.10">
    <property type="entry name" value="Rhodopsin 7-helix transmembrane proteins"/>
    <property type="match status" value="1"/>
</dbReference>
<feature type="transmembrane region" description="Helical" evidence="8">
    <location>
        <begin position="20"/>
        <end position="39"/>
    </location>
</feature>
<dbReference type="AlphaFoldDB" id="A0A814XEV8"/>
<sequence>MILLLVKRLEWSSIILNRWIVPITFLTGIIGNLFNLIIFTRKDFLKQSCSLYFLSASINNIIMYLTGLLTRMLSDGFQVNIPGSNSNMYCQIRIYLVYTIFAISNWFLIFASVDRFYSTNQSALKRQYVCSKRMAFKLICLTIIGCILIHIHIIVYYKYLYYVNLYNKQTLICTSDNRIYIIFLSLFMLIFYSLLPPLLMLLIGFLTLNNIRKSRRQINSNRIPTLTIRRGKNQLIKTLTVQITFLVILTSPHSFYWIYVMITTDKYSIKPSIIQEYEKFILNIVRILLYINYGCPFYIHMSVSKKFRNEFIKIIDEIKRYFRYLY</sequence>
<feature type="transmembrane region" description="Helical" evidence="8">
    <location>
        <begin position="179"/>
        <end position="208"/>
    </location>
</feature>
<evidence type="ECO:0000256" key="7">
    <source>
        <dbReference type="ARBA" id="ARBA00023224"/>
    </source>
</evidence>
<dbReference type="EMBL" id="CAJNOT010001540">
    <property type="protein sequence ID" value="CAF1214798.1"/>
    <property type="molecule type" value="Genomic_DNA"/>
</dbReference>
<keyword evidence="3 8" id="KW-1133">Transmembrane helix</keyword>
<name>A0A814XEV8_9BILA</name>
<dbReference type="GO" id="GO:0005886">
    <property type="term" value="C:plasma membrane"/>
    <property type="evidence" value="ECO:0007669"/>
    <property type="project" value="TreeGrafter"/>
</dbReference>
<feature type="transmembrane region" description="Helical" evidence="8">
    <location>
        <begin position="239"/>
        <end position="260"/>
    </location>
</feature>
<evidence type="ECO:0000259" key="9">
    <source>
        <dbReference type="PROSITE" id="PS50262"/>
    </source>
</evidence>
<accession>A0A814XEV8</accession>
<dbReference type="Proteomes" id="UP000663864">
    <property type="component" value="Unassembled WGS sequence"/>
</dbReference>
<feature type="transmembrane region" description="Helical" evidence="8">
    <location>
        <begin position="280"/>
        <end position="299"/>
    </location>
</feature>
<evidence type="ECO:0000256" key="6">
    <source>
        <dbReference type="ARBA" id="ARBA00023170"/>
    </source>
</evidence>
<dbReference type="SUPFAM" id="SSF81321">
    <property type="entry name" value="Family A G protein-coupled receptor-like"/>
    <property type="match status" value="1"/>
</dbReference>
<feature type="domain" description="G-protein coupled receptors family 1 profile" evidence="9">
    <location>
        <begin position="31"/>
        <end position="300"/>
    </location>
</feature>
<evidence type="ECO:0000256" key="4">
    <source>
        <dbReference type="ARBA" id="ARBA00023040"/>
    </source>
</evidence>